<dbReference type="HOGENOM" id="CLU_009180_4_0_1"/>
<feature type="transmembrane region" description="Helical" evidence="2">
    <location>
        <begin position="15"/>
        <end position="34"/>
    </location>
</feature>
<feature type="transmembrane region" description="Helical" evidence="2">
    <location>
        <begin position="46"/>
        <end position="67"/>
    </location>
</feature>
<gene>
    <name evidence="4" type="ORF">OsI_32727</name>
</gene>
<proteinExistence type="predicted"/>
<protein>
    <recommendedName>
        <fullName evidence="3">DUF4220 domain-containing protein</fullName>
    </recommendedName>
</protein>
<organism evidence="4 5">
    <name type="scientific">Oryza sativa subsp. indica</name>
    <name type="common">Rice</name>
    <dbReference type="NCBI Taxonomy" id="39946"/>
    <lineage>
        <taxon>Eukaryota</taxon>
        <taxon>Viridiplantae</taxon>
        <taxon>Streptophyta</taxon>
        <taxon>Embryophyta</taxon>
        <taxon>Tracheophyta</taxon>
        <taxon>Spermatophyta</taxon>
        <taxon>Magnoliopsida</taxon>
        <taxon>Liliopsida</taxon>
        <taxon>Poales</taxon>
        <taxon>Poaceae</taxon>
        <taxon>BOP clade</taxon>
        <taxon>Oryzoideae</taxon>
        <taxon>Oryzeae</taxon>
        <taxon>Oryzinae</taxon>
        <taxon>Oryza</taxon>
        <taxon>Oryza sativa</taxon>
    </lineage>
</organism>
<keyword evidence="2" id="KW-1133">Transmembrane helix</keyword>
<feature type="domain" description="DUF4220" evidence="3">
    <location>
        <begin position="49"/>
        <end position="199"/>
    </location>
</feature>
<dbReference type="Gramene" id="BGIOSGA032524-TA">
    <property type="protein sequence ID" value="BGIOSGA032524-PA"/>
    <property type="gene ID" value="BGIOSGA032524"/>
</dbReference>
<keyword evidence="2" id="KW-0812">Transmembrane</keyword>
<evidence type="ECO:0000313" key="5">
    <source>
        <dbReference type="Proteomes" id="UP000007015"/>
    </source>
</evidence>
<keyword evidence="2" id="KW-0472">Membrane</keyword>
<dbReference type="STRING" id="39946.A2Z502"/>
<dbReference type="EMBL" id="CM000135">
    <property type="protein sequence ID" value="EAY77686.1"/>
    <property type="molecule type" value="Genomic_DNA"/>
</dbReference>
<evidence type="ECO:0000313" key="4">
    <source>
        <dbReference type="EMBL" id="EAY77686.1"/>
    </source>
</evidence>
<sequence length="727" mass="81653">MGLSSAIEWWQESQLRILVIASTIIQLLLFLTANRRKHITYPRFRFIVWLAYLGSDAMAIYALATLFNRHKNEDSTEQGNSSILEVVWAPVLLIHLGGQDSITAYNIEDNELWRRNVVTMTCQITVSIYVFCKSWPGGDKKLLQAAIVLFVPGVLKCIEKPWALRSASINNLVSSDMHVPRTGKGDKKGDSISLQSYVERARNLVLRIEKEGNTVESLMEEAIDFFTSDSGDIFPHANDNISEPYKVFVDLPQPYSIRLAALKSWWKVEPDFLHMDLGKTLADTFYCLYTKAKMLNKQNINKFGWYLRLGSAYLPFASIGLFHNSHREAYNSCDVKVTYMLLCCTAVIEYSSAHGWSTLIDCCLPWNDNVSQSRLIGSYAGIIIKPCGLSKEITGLVLQHVKSGWISYITDGVTYREFNDHRGQWALRRNNCDQDLGWSLRVPFDESVLLWHLATEFCCARTGCTYEEGIIEISNYMMYLLLHNPEMLLAGTRRNIFTTAIQELKDILGEEKPLEYQGLAEKIIAKVESKGACCPSFIRDAWAIAEVLLNLGNKKMKHVIKGVWVEMLCFSASRCRGYLHAKSLGAGGELLTYVWLLLLSMGMEPLAERLQRADLPSGEGNDAITTDAPLPSDNTLEERPRKAEVPNNIDVAAQLPSDEILTEKPLKTEVPNREVNNINAAAHLSSDEILAERTLNTEVPNGEGNISDVPSTSQDSIAIDIEEDNAS</sequence>
<accession>A2Z502</accession>
<dbReference type="AlphaFoldDB" id="A2Z502"/>
<dbReference type="InterPro" id="IPR025315">
    <property type="entry name" value="DUF4220"/>
</dbReference>
<evidence type="ECO:0000256" key="1">
    <source>
        <dbReference type="SAM" id="MobiDB-lite"/>
    </source>
</evidence>
<dbReference type="PANTHER" id="PTHR31325">
    <property type="entry name" value="OS01G0798800 PROTEIN-RELATED"/>
    <property type="match status" value="1"/>
</dbReference>
<dbReference type="OMA" id="YMLLCCT"/>
<evidence type="ECO:0000259" key="3">
    <source>
        <dbReference type="Pfam" id="PF13968"/>
    </source>
</evidence>
<feature type="region of interest" description="Disordered" evidence="1">
    <location>
        <begin position="615"/>
        <end position="644"/>
    </location>
</feature>
<evidence type="ECO:0000256" key="2">
    <source>
        <dbReference type="SAM" id="Phobius"/>
    </source>
</evidence>
<dbReference type="InterPro" id="IPR007658">
    <property type="entry name" value="DUF594"/>
</dbReference>
<keyword evidence="5" id="KW-1185">Reference proteome</keyword>
<dbReference type="Pfam" id="PF13968">
    <property type="entry name" value="DUF4220"/>
    <property type="match status" value="1"/>
</dbReference>
<reference evidence="4 5" key="1">
    <citation type="journal article" date="2005" name="PLoS Biol.">
        <title>The genomes of Oryza sativa: a history of duplications.</title>
        <authorList>
            <person name="Yu J."/>
            <person name="Wang J."/>
            <person name="Lin W."/>
            <person name="Li S."/>
            <person name="Li H."/>
            <person name="Zhou J."/>
            <person name="Ni P."/>
            <person name="Dong W."/>
            <person name="Hu S."/>
            <person name="Zeng C."/>
            <person name="Zhang J."/>
            <person name="Zhang Y."/>
            <person name="Li R."/>
            <person name="Xu Z."/>
            <person name="Li S."/>
            <person name="Li X."/>
            <person name="Zheng H."/>
            <person name="Cong L."/>
            <person name="Lin L."/>
            <person name="Yin J."/>
            <person name="Geng J."/>
            <person name="Li G."/>
            <person name="Shi J."/>
            <person name="Liu J."/>
            <person name="Lv H."/>
            <person name="Li J."/>
            <person name="Wang J."/>
            <person name="Deng Y."/>
            <person name="Ran L."/>
            <person name="Shi X."/>
            <person name="Wang X."/>
            <person name="Wu Q."/>
            <person name="Li C."/>
            <person name="Ren X."/>
            <person name="Wang J."/>
            <person name="Wang X."/>
            <person name="Li D."/>
            <person name="Liu D."/>
            <person name="Zhang X."/>
            <person name="Ji Z."/>
            <person name="Zhao W."/>
            <person name="Sun Y."/>
            <person name="Zhang Z."/>
            <person name="Bao J."/>
            <person name="Han Y."/>
            <person name="Dong L."/>
            <person name="Ji J."/>
            <person name="Chen P."/>
            <person name="Wu S."/>
            <person name="Liu J."/>
            <person name="Xiao Y."/>
            <person name="Bu D."/>
            <person name="Tan J."/>
            <person name="Yang L."/>
            <person name="Ye C."/>
            <person name="Zhang J."/>
            <person name="Xu J."/>
            <person name="Zhou Y."/>
            <person name="Yu Y."/>
            <person name="Zhang B."/>
            <person name="Zhuang S."/>
            <person name="Wei H."/>
            <person name="Liu B."/>
            <person name="Lei M."/>
            <person name="Yu H."/>
            <person name="Li Y."/>
            <person name="Xu H."/>
            <person name="Wei S."/>
            <person name="He X."/>
            <person name="Fang L."/>
            <person name="Zhang Z."/>
            <person name="Zhang Y."/>
            <person name="Huang X."/>
            <person name="Su Z."/>
            <person name="Tong W."/>
            <person name="Li J."/>
            <person name="Tong Z."/>
            <person name="Li S."/>
            <person name="Ye J."/>
            <person name="Wang L."/>
            <person name="Fang L."/>
            <person name="Lei T."/>
            <person name="Chen C."/>
            <person name="Chen H."/>
            <person name="Xu Z."/>
            <person name="Li H."/>
            <person name="Huang H."/>
            <person name="Zhang F."/>
            <person name="Xu H."/>
            <person name="Li N."/>
            <person name="Zhao C."/>
            <person name="Li S."/>
            <person name="Dong L."/>
            <person name="Huang Y."/>
            <person name="Li L."/>
            <person name="Xi Y."/>
            <person name="Qi Q."/>
            <person name="Li W."/>
            <person name="Zhang B."/>
            <person name="Hu W."/>
            <person name="Zhang Y."/>
            <person name="Tian X."/>
            <person name="Jiao Y."/>
            <person name="Liang X."/>
            <person name="Jin J."/>
            <person name="Gao L."/>
            <person name="Zheng W."/>
            <person name="Hao B."/>
            <person name="Liu S."/>
            <person name="Wang W."/>
            <person name="Yuan L."/>
            <person name="Cao M."/>
            <person name="McDermott J."/>
            <person name="Samudrala R."/>
            <person name="Wang J."/>
            <person name="Wong G.K."/>
            <person name="Yang H."/>
        </authorList>
    </citation>
    <scope>NUCLEOTIDE SEQUENCE [LARGE SCALE GENOMIC DNA]</scope>
    <source>
        <strain evidence="5">cv. 93-11</strain>
    </source>
</reference>
<dbReference type="Proteomes" id="UP000007015">
    <property type="component" value="Chromosome 10"/>
</dbReference>
<name>A2Z502_ORYSI</name>
<dbReference type="Pfam" id="PF04578">
    <property type="entry name" value="DUF594"/>
    <property type="match status" value="1"/>
</dbReference>
<feature type="region of interest" description="Disordered" evidence="1">
    <location>
        <begin position="698"/>
        <end position="727"/>
    </location>
</feature>